<keyword evidence="6" id="KW-1185">Reference proteome</keyword>
<comment type="caution">
    <text evidence="5">The sequence shown here is derived from an EMBL/GenBank/DDBJ whole genome shotgun (WGS) entry which is preliminary data.</text>
</comment>
<evidence type="ECO:0000313" key="6">
    <source>
        <dbReference type="Proteomes" id="UP001597244"/>
    </source>
</evidence>
<dbReference type="RefSeq" id="WP_125576781.1">
    <property type="nucleotide sequence ID" value="NZ_JBHTOF010000014.1"/>
</dbReference>
<accession>A0ABW4DL66</accession>
<dbReference type="InterPro" id="IPR021759">
    <property type="entry name" value="WxLIP_HBD"/>
</dbReference>
<proteinExistence type="predicted"/>
<reference evidence="6" key="1">
    <citation type="journal article" date="2019" name="Int. J. Syst. Evol. Microbiol.">
        <title>The Global Catalogue of Microorganisms (GCM) 10K type strain sequencing project: providing services to taxonomists for standard genome sequencing and annotation.</title>
        <authorList>
            <consortium name="The Broad Institute Genomics Platform"/>
            <consortium name="The Broad Institute Genome Sequencing Center for Infectious Disease"/>
            <person name="Wu L."/>
            <person name="Ma J."/>
        </authorList>
    </citation>
    <scope>NUCLEOTIDE SEQUENCE [LARGE SCALE GENOMIC DNA]</scope>
    <source>
        <strain evidence="6">CCM 8951</strain>
    </source>
</reference>
<feature type="domain" description="WxL Interacting Protein host binding" evidence="4">
    <location>
        <begin position="164"/>
        <end position="296"/>
    </location>
</feature>
<gene>
    <name evidence="5" type="ORF">ACFQ4L_01150</name>
</gene>
<dbReference type="Proteomes" id="UP001597244">
    <property type="component" value="Unassembled WGS sequence"/>
</dbReference>
<dbReference type="Pfam" id="PF06030">
    <property type="entry name" value="WxLIP_PGBD"/>
    <property type="match status" value="1"/>
</dbReference>
<feature type="domain" description="WxL Interacting Protein peptidoglycan binding" evidence="3">
    <location>
        <begin position="36"/>
        <end position="154"/>
    </location>
</feature>
<evidence type="ECO:0000256" key="2">
    <source>
        <dbReference type="SAM" id="SignalP"/>
    </source>
</evidence>
<dbReference type="InterPro" id="IPR010317">
    <property type="entry name" value="WxLIP_PGBD"/>
</dbReference>
<sequence>MRWLTRMLAVGSLSLFLATTSKVNAATDATSEAATFTIRPQLPTDNIGGSSLGYFNLQLKAGQVRSESIQIYNPTKQTITVELAVVNGQTETDGRISYQPLTKTNRQLLPQPGSSYVSIPESVKIAAGQAENVPINIHTKKQLFAGTKLAAINIYSAADTSIGAVENRFVYTVGLVLNGKKLVPANLQQLALTKVTLVQKKKLPRSFEFRVVNADPLLIEDGQAQLKLRHQLFGFLNYQVTKKSLKIAPDSSFKLNWDLSGYRLTSGYHQLTFNFKTNDYREQRVRYLLVKQGKAQLVSKKQYQQHQQVSLILAGAITVALIACIITLIKHYQHKKKEVDHDE</sequence>
<protein>
    <submittedName>
        <fullName evidence="5">WxL protein peptidoglycan domain-containing protein</fullName>
    </submittedName>
</protein>
<evidence type="ECO:0000259" key="3">
    <source>
        <dbReference type="Pfam" id="PF06030"/>
    </source>
</evidence>
<name>A0ABW4DL66_9LACO</name>
<feature type="signal peptide" evidence="2">
    <location>
        <begin position="1"/>
        <end position="25"/>
    </location>
</feature>
<keyword evidence="1" id="KW-0812">Transmembrane</keyword>
<organism evidence="5 6">
    <name type="scientific">Lapidilactobacillus mulanensis</name>
    <dbReference type="NCBI Taxonomy" id="2485999"/>
    <lineage>
        <taxon>Bacteria</taxon>
        <taxon>Bacillati</taxon>
        <taxon>Bacillota</taxon>
        <taxon>Bacilli</taxon>
        <taxon>Lactobacillales</taxon>
        <taxon>Lactobacillaceae</taxon>
        <taxon>Lapidilactobacillus</taxon>
    </lineage>
</organism>
<dbReference type="Pfam" id="PF11797">
    <property type="entry name" value="WxLIP_HBD"/>
    <property type="match status" value="1"/>
</dbReference>
<keyword evidence="1" id="KW-1133">Transmembrane helix</keyword>
<dbReference type="EMBL" id="JBHTOF010000014">
    <property type="protein sequence ID" value="MFD1464699.1"/>
    <property type="molecule type" value="Genomic_DNA"/>
</dbReference>
<evidence type="ECO:0000259" key="4">
    <source>
        <dbReference type="Pfam" id="PF11797"/>
    </source>
</evidence>
<feature type="transmembrane region" description="Helical" evidence="1">
    <location>
        <begin position="309"/>
        <end position="329"/>
    </location>
</feature>
<keyword evidence="1" id="KW-0472">Membrane</keyword>
<evidence type="ECO:0000313" key="5">
    <source>
        <dbReference type="EMBL" id="MFD1464699.1"/>
    </source>
</evidence>
<feature type="chain" id="PRO_5045968800" evidence="2">
    <location>
        <begin position="26"/>
        <end position="343"/>
    </location>
</feature>
<evidence type="ECO:0000256" key="1">
    <source>
        <dbReference type="SAM" id="Phobius"/>
    </source>
</evidence>
<keyword evidence="2" id="KW-0732">Signal</keyword>